<protein>
    <submittedName>
        <fullName evidence="2">Uncharacterized protein</fullName>
    </submittedName>
</protein>
<feature type="region of interest" description="Disordered" evidence="1">
    <location>
        <begin position="1"/>
        <end position="26"/>
    </location>
</feature>
<organism evidence="2 3">
    <name type="scientific">Brevundimonas basaltis</name>
    <dbReference type="NCBI Taxonomy" id="472166"/>
    <lineage>
        <taxon>Bacteria</taxon>
        <taxon>Pseudomonadati</taxon>
        <taxon>Pseudomonadota</taxon>
        <taxon>Alphaproteobacteria</taxon>
        <taxon>Caulobacterales</taxon>
        <taxon>Caulobacteraceae</taxon>
        <taxon>Brevundimonas</taxon>
    </lineage>
</organism>
<comment type="caution">
    <text evidence="2">The sequence shown here is derived from an EMBL/GenBank/DDBJ whole genome shotgun (WGS) entry which is preliminary data.</text>
</comment>
<keyword evidence="3" id="KW-1185">Reference proteome</keyword>
<accession>A0A7W8HYW8</accession>
<reference evidence="2 3" key="1">
    <citation type="submission" date="2020-08" db="EMBL/GenBank/DDBJ databases">
        <title>Genomic Encyclopedia of Type Strains, Phase IV (KMG-IV): sequencing the most valuable type-strain genomes for metagenomic binning, comparative biology and taxonomic classification.</title>
        <authorList>
            <person name="Goeker M."/>
        </authorList>
    </citation>
    <scope>NUCLEOTIDE SEQUENCE [LARGE SCALE GENOMIC DNA]</scope>
    <source>
        <strain evidence="2 3">DSM 25335</strain>
    </source>
</reference>
<dbReference type="EMBL" id="JACHFZ010000004">
    <property type="protein sequence ID" value="MBB5292446.1"/>
    <property type="molecule type" value="Genomic_DNA"/>
</dbReference>
<proteinExistence type="predicted"/>
<dbReference type="Proteomes" id="UP000566663">
    <property type="component" value="Unassembled WGS sequence"/>
</dbReference>
<evidence type="ECO:0000256" key="1">
    <source>
        <dbReference type="SAM" id="MobiDB-lite"/>
    </source>
</evidence>
<sequence>MIRTLMGRPPVKKQLRPMQDPDRSSLHLNRKSLSFPLLFARPAPCGVGGGDRGDVSP</sequence>
<dbReference type="RefSeq" id="WP_343771706.1">
    <property type="nucleotide sequence ID" value="NZ_BAAAFF010000001.1"/>
</dbReference>
<dbReference type="AlphaFoldDB" id="A0A7W8HYW8"/>
<name>A0A7W8HYW8_9CAUL</name>
<gene>
    <name evidence="2" type="ORF">HNQ67_001970</name>
</gene>
<evidence type="ECO:0000313" key="3">
    <source>
        <dbReference type="Proteomes" id="UP000566663"/>
    </source>
</evidence>
<evidence type="ECO:0000313" key="2">
    <source>
        <dbReference type="EMBL" id="MBB5292446.1"/>
    </source>
</evidence>